<comment type="caution">
    <text evidence="1">The sequence shown here is derived from an EMBL/GenBank/DDBJ whole genome shotgun (WGS) entry which is preliminary data.</text>
</comment>
<name>A0AAD9J1A6_9ANNE</name>
<protein>
    <submittedName>
        <fullName evidence="1">Uncharacterized protein</fullName>
    </submittedName>
</protein>
<dbReference type="Proteomes" id="UP001208570">
    <property type="component" value="Unassembled WGS sequence"/>
</dbReference>
<proteinExistence type="predicted"/>
<dbReference type="EMBL" id="JAODUP010000782">
    <property type="protein sequence ID" value="KAK2144135.1"/>
    <property type="molecule type" value="Genomic_DNA"/>
</dbReference>
<accession>A0AAD9J1A6</accession>
<keyword evidence="2" id="KW-1185">Reference proteome</keyword>
<organism evidence="1 2">
    <name type="scientific">Paralvinella palmiformis</name>
    <dbReference type="NCBI Taxonomy" id="53620"/>
    <lineage>
        <taxon>Eukaryota</taxon>
        <taxon>Metazoa</taxon>
        <taxon>Spiralia</taxon>
        <taxon>Lophotrochozoa</taxon>
        <taxon>Annelida</taxon>
        <taxon>Polychaeta</taxon>
        <taxon>Sedentaria</taxon>
        <taxon>Canalipalpata</taxon>
        <taxon>Terebellida</taxon>
        <taxon>Terebelliformia</taxon>
        <taxon>Alvinellidae</taxon>
        <taxon>Paralvinella</taxon>
    </lineage>
</organism>
<gene>
    <name evidence="1" type="ORF">LSH36_782g05055</name>
</gene>
<feature type="non-terminal residue" evidence="1">
    <location>
        <position position="1"/>
    </location>
</feature>
<evidence type="ECO:0000313" key="2">
    <source>
        <dbReference type="Proteomes" id="UP001208570"/>
    </source>
</evidence>
<dbReference type="AlphaFoldDB" id="A0AAD9J1A6"/>
<reference evidence="1" key="1">
    <citation type="journal article" date="2023" name="Mol. Biol. Evol.">
        <title>Third-Generation Sequencing Reveals the Adaptive Role of the Epigenome in Three Deep-Sea Polychaetes.</title>
        <authorList>
            <person name="Perez M."/>
            <person name="Aroh O."/>
            <person name="Sun Y."/>
            <person name="Lan Y."/>
            <person name="Juniper S.K."/>
            <person name="Young C.R."/>
            <person name="Angers B."/>
            <person name="Qian P.Y."/>
        </authorList>
    </citation>
    <scope>NUCLEOTIDE SEQUENCE</scope>
    <source>
        <strain evidence="1">P08H-3</strain>
    </source>
</reference>
<evidence type="ECO:0000313" key="1">
    <source>
        <dbReference type="EMBL" id="KAK2144135.1"/>
    </source>
</evidence>
<sequence length="38" mass="3961">VPCCCRPCSSWTGRCGLAGSCSPLAASRRCLLLPPHSN</sequence>